<gene>
    <name evidence="5" type="primary">fliW</name>
    <name evidence="6" type="ORF">SAMN02745221_00450</name>
</gene>
<evidence type="ECO:0000256" key="4">
    <source>
        <dbReference type="ARBA" id="ARBA00023186"/>
    </source>
</evidence>
<dbReference type="GO" id="GO:0005737">
    <property type="term" value="C:cytoplasm"/>
    <property type="evidence" value="ECO:0007669"/>
    <property type="project" value="UniProtKB-SubCell"/>
</dbReference>
<sequence length="155" mass="17540">MQIASRVLGKMEIEENSIIKFPEGLPAFEEEKEFVIIPLEEGSPFYYMQAVGNEELCFMLADPFVFFPAYEIKLGDEVVRKLKLKEKGENIAVFVILTVPDDYRLTTANLLAPLIINTEEKIGLQFVAVDSDYNTKHFIFPGEAEKIRCAAGEGR</sequence>
<keyword evidence="2 5" id="KW-1005">Bacterial flagellum biogenesis</keyword>
<evidence type="ECO:0000313" key="6">
    <source>
        <dbReference type="EMBL" id="SHG54272.1"/>
    </source>
</evidence>
<protein>
    <recommendedName>
        <fullName evidence="5">Flagellar assembly factor FliW</fullName>
    </recommendedName>
</protein>
<keyword evidence="1 5" id="KW-0963">Cytoplasm</keyword>
<dbReference type="AlphaFoldDB" id="A0A1M5KN82"/>
<organism evidence="6 7">
    <name type="scientific">Thermosyntropha lipolytica DSM 11003</name>
    <dbReference type="NCBI Taxonomy" id="1123382"/>
    <lineage>
        <taxon>Bacteria</taxon>
        <taxon>Bacillati</taxon>
        <taxon>Bacillota</taxon>
        <taxon>Clostridia</taxon>
        <taxon>Eubacteriales</taxon>
        <taxon>Syntrophomonadaceae</taxon>
        <taxon>Thermosyntropha</taxon>
    </lineage>
</organism>
<dbReference type="NCBIfam" id="NF009793">
    <property type="entry name" value="PRK13285.1-1"/>
    <property type="match status" value="1"/>
</dbReference>
<dbReference type="InterPro" id="IPR024046">
    <property type="entry name" value="Flagellar_assmbl_FliW_dom_sf"/>
</dbReference>
<comment type="function">
    <text evidence="5">Acts as an anti-CsrA protein, binds CsrA and prevents it from repressing translation of its target genes, one of which is flagellin. Binds to flagellin and participates in the assembly of the flagellum.</text>
</comment>
<keyword evidence="7" id="KW-1185">Reference proteome</keyword>
<comment type="subunit">
    <text evidence="5">Interacts with translational regulator CsrA and flagellin(s).</text>
</comment>
<reference evidence="7" key="1">
    <citation type="submission" date="2016-11" db="EMBL/GenBank/DDBJ databases">
        <authorList>
            <person name="Varghese N."/>
            <person name="Submissions S."/>
        </authorList>
    </citation>
    <scope>NUCLEOTIDE SEQUENCE [LARGE SCALE GENOMIC DNA]</scope>
    <source>
        <strain evidence="7">DSM 11003</strain>
    </source>
</reference>
<comment type="similarity">
    <text evidence="5">Belongs to the FliW family.</text>
</comment>
<dbReference type="PANTHER" id="PTHR39190:SF1">
    <property type="entry name" value="FLAGELLAR ASSEMBLY FACTOR FLIW"/>
    <property type="match status" value="1"/>
</dbReference>
<keyword evidence="4 5" id="KW-0143">Chaperone</keyword>
<evidence type="ECO:0000313" key="7">
    <source>
        <dbReference type="Proteomes" id="UP000242329"/>
    </source>
</evidence>
<dbReference type="HAMAP" id="MF_01185">
    <property type="entry name" value="FliW"/>
    <property type="match status" value="1"/>
</dbReference>
<dbReference type="Gene3D" id="2.30.290.10">
    <property type="entry name" value="BH3618-like"/>
    <property type="match status" value="1"/>
</dbReference>
<dbReference type="SUPFAM" id="SSF141457">
    <property type="entry name" value="BH3618-like"/>
    <property type="match status" value="1"/>
</dbReference>
<dbReference type="InterPro" id="IPR003775">
    <property type="entry name" value="Flagellar_assembly_factor_FliW"/>
</dbReference>
<comment type="subcellular location">
    <subcellularLocation>
        <location evidence="5">Cytoplasm</location>
    </subcellularLocation>
</comment>
<proteinExistence type="inferred from homology"/>
<dbReference type="GO" id="GO:0006417">
    <property type="term" value="P:regulation of translation"/>
    <property type="evidence" value="ECO:0007669"/>
    <property type="project" value="UniProtKB-KW"/>
</dbReference>
<accession>A0A1M5KN82</accession>
<keyword evidence="6" id="KW-0969">Cilium</keyword>
<keyword evidence="3 5" id="KW-0810">Translation regulation</keyword>
<dbReference type="EMBL" id="FQWY01000005">
    <property type="protein sequence ID" value="SHG54272.1"/>
    <property type="molecule type" value="Genomic_DNA"/>
</dbReference>
<evidence type="ECO:0000256" key="5">
    <source>
        <dbReference type="HAMAP-Rule" id="MF_01185"/>
    </source>
</evidence>
<evidence type="ECO:0000256" key="2">
    <source>
        <dbReference type="ARBA" id="ARBA00022795"/>
    </source>
</evidence>
<dbReference type="Proteomes" id="UP000242329">
    <property type="component" value="Unassembled WGS sequence"/>
</dbReference>
<dbReference type="OrthoDB" id="9801235at2"/>
<dbReference type="STRING" id="1123382.SAMN02745221_00450"/>
<dbReference type="GO" id="GO:0044780">
    <property type="term" value="P:bacterial-type flagellum assembly"/>
    <property type="evidence" value="ECO:0007669"/>
    <property type="project" value="UniProtKB-UniRule"/>
</dbReference>
<dbReference type="RefSeq" id="WP_073089479.1">
    <property type="nucleotide sequence ID" value="NZ_FQWY01000005.1"/>
</dbReference>
<evidence type="ECO:0000256" key="1">
    <source>
        <dbReference type="ARBA" id="ARBA00022490"/>
    </source>
</evidence>
<evidence type="ECO:0000256" key="3">
    <source>
        <dbReference type="ARBA" id="ARBA00022845"/>
    </source>
</evidence>
<dbReference type="PANTHER" id="PTHR39190">
    <property type="entry name" value="FLAGELLAR ASSEMBLY FACTOR FLIW"/>
    <property type="match status" value="1"/>
</dbReference>
<keyword evidence="6" id="KW-0282">Flagellum</keyword>
<keyword evidence="6" id="KW-0966">Cell projection</keyword>
<name>A0A1M5KN82_9FIRM</name>
<dbReference type="Pfam" id="PF02623">
    <property type="entry name" value="FliW"/>
    <property type="match status" value="1"/>
</dbReference>